<feature type="transmembrane region" description="Helical" evidence="2">
    <location>
        <begin position="149"/>
        <end position="170"/>
    </location>
</feature>
<evidence type="ECO:0000313" key="4">
    <source>
        <dbReference type="Proteomes" id="UP000504606"/>
    </source>
</evidence>
<dbReference type="Pfam" id="PF12937">
    <property type="entry name" value="F-box-like"/>
    <property type="match status" value="1"/>
</dbReference>
<dbReference type="PROSITE" id="PS50181">
    <property type="entry name" value="FBOX"/>
    <property type="match status" value="1"/>
</dbReference>
<dbReference type="InterPro" id="IPR036047">
    <property type="entry name" value="F-box-like_dom_sf"/>
</dbReference>
<dbReference type="InterPro" id="IPR001810">
    <property type="entry name" value="F-box_dom"/>
</dbReference>
<proteinExistence type="predicted"/>
<keyword evidence="2" id="KW-0812">Transmembrane</keyword>
<evidence type="ECO:0000256" key="1">
    <source>
        <dbReference type="SAM" id="MobiDB-lite"/>
    </source>
</evidence>
<name>A0A6J1SCE4_FRAOC</name>
<organism evidence="4 5">
    <name type="scientific">Frankliniella occidentalis</name>
    <name type="common">Western flower thrips</name>
    <name type="synonym">Euthrips occidentalis</name>
    <dbReference type="NCBI Taxonomy" id="133901"/>
    <lineage>
        <taxon>Eukaryota</taxon>
        <taxon>Metazoa</taxon>
        <taxon>Ecdysozoa</taxon>
        <taxon>Arthropoda</taxon>
        <taxon>Hexapoda</taxon>
        <taxon>Insecta</taxon>
        <taxon>Pterygota</taxon>
        <taxon>Neoptera</taxon>
        <taxon>Paraneoptera</taxon>
        <taxon>Thysanoptera</taxon>
        <taxon>Terebrantia</taxon>
        <taxon>Thripoidea</taxon>
        <taxon>Thripidae</taxon>
        <taxon>Frankliniella</taxon>
    </lineage>
</organism>
<dbReference type="OrthoDB" id="3219396at2759"/>
<protein>
    <submittedName>
        <fullName evidence="5">Uncharacterized protein LOC113206817</fullName>
    </submittedName>
</protein>
<evidence type="ECO:0000313" key="5">
    <source>
        <dbReference type="RefSeq" id="XP_026278854.2"/>
    </source>
</evidence>
<keyword evidence="4" id="KW-1185">Reference proteome</keyword>
<dbReference type="SUPFAM" id="SSF52047">
    <property type="entry name" value="RNI-like"/>
    <property type="match status" value="1"/>
</dbReference>
<evidence type="ECO:0000256" key="2">
    <source>
        <dbReference type="SAM" id="Phobius"/>
    </source>
</evidence>
<dbReference type="RefSeq" id="XP_026278854.2">
    <property type="nucleotide sequence ID" value="XM_026423069.2"/>
</dbReference>
<gene>
    <name evidence="5" type="primary">LOC113206817</name>
</gene>
<dbReference type="KEGG" id="foc:113206817"/>
<evidence type="ECO:0000259" key="3">
    <source>
        <dbReference type="PROSITE" id="PS50181"/>
    </source>
</evidence>
<dbReference type="SMART" id="SM00256">
    <property type="entry name" value="FBOX"/>
    <property type="match status" value="1"/>
</dbReference>
<dbReference type="Gene3D" id="1.20.1280.50">
    <property type="match status" value="1"/>
</dbReference>
<dbReference type="SUPFAM" id="SSF81383">
    <property type="entry name" value="F-box domain"/>
    <property type="match status" value="1"/>
</dbReference>
<dbReference type="GeneID" id="113206817"/>
<keyword evidence="2" id="KW-0472">Membrane</keyword>
<feature type="domain" description="F-box" evidence="3">
    <location>
        <begin position="26"/>
        <end position="72"/>
    </location>
</feature>
<feature type="region of interest" description="Disordered" evidence="1">
    <location>
        <begin position="1"/>
        <end position="24"/>
    </location>
</feature>
<accession>A0A6J1SCE4</accession>
<reference evidence="5" key="1">
    <citation type="submission" date="2025-08" db="UniProtKB">
        <authorList>
            <consortium name="RefSeq"/>
        </authorList>
    </citation>
    <scope>IDENTIFICATION</scope>
    <source>
        <tissue evidence="5">Whole organism</tissue>
    </source>
</reference>
<dbReference type="Proteomes" id="UP000504606">
    <property type="component" value="Unplaced"/>
</dbReference>
<sequence length="478" mass="51782">MARRQRRRNPGPGQASASEVSQNIPAKNMEQLPDDVLIMVLQYVDLPDLFTCRLVSKRLGALAVTPAVWRGRRLLRPQCARWICPVLRTAPSLSRLDLVIPAGEPGCCQLMLASTRCAVTALNMLVYELGATQAALVIRRQEALGRLRVLTVVLLGVGAAETSMLLATIASMPDLTWLSVTGTSASKPNLDSHFSSVSTAALRCFRFQLWPESASFCNFIIAAHANALEEVHLVCPDRGTSFATLTSMAPLLAGLPVLRELCCPMLPGLEAMADCKSLRELTLFVRPEDRPGAGGAATLLSRANQLRAVTLEYIPSASHPADVGVSLVLALAASGLSTVESLTILNGWAAMPQVQPLLTALPFLRSLRHLELSAPQDALLLGITPASAPALQTLALRYSKCAYGVFMHPCAHSWLHYDEVNTLLSVNPELQLLVARGSGLYCKDRMCATCQRGCHSKLRDCNLQLIKEKMLVPRNIPQ</sequence>
<keyword evidence="2" id="KW-1133">Transmembrane helix</keyword>
<dbReference type="AlphaFoldDB" id="A0A6J1SCE4"/>